<dbReference type="AlphaFoldDB" id="A0A8D2LIL8"/>
<evidence type="ECO:0000313" key="5">
    <source>
        <dbReference type="Ensembl" id="ENSVKKP00000022521.1"/>
    </source>
</evidence>
<dbReference type="Ensembl" id="ENSVKKT00000023079.1">
    <property type="protein sequence ID" value="ENSVKKP00000022521.1"/>
    <property type="gene ID" value="ENSVKKG00000014988.1"/>
</dbReference>
<dbReference type="OMA" id="IEASCKN"/>
<proteinExistence type="predicted"/>
<keyword evidence="2" id="KW-0964">Secreted</keyword>
<feature type="domain" description="Kazal-like" evidence="4">
    <location>
        <begin position="55"/>
        <end position="101"/>
    </location>
</feature>
<dbReference type="InterPro" id="IPR002350">
    <property type="entry name" value="Kazal_dom"/>
</dbReference>
<evidence type="ECO:0000256" key="3">
    <source>
        <dbReference type="ARBA" id="ARBA00023157"/>
    </source>
</evidence>
<organism evidence="5 6">
    <name type="scientific">Varanus komodoensis</name>
    <name type="common">Komodo dragon</name>
    <dbReference type="NCBI Taxonomy" id="61221"/>
    <lineage>
        <taxon>Eukaryota</taxon>
        <taxon>Metazoa</taxon>
        <taxon>Chordata</taxon>
        <taxon>Craniata</taxon>
        <taxon>Vertebrata</taxon>
        <taxon>Euteleostomi</taxon>
        <taxon>Lepidosauria</taxon>
        <taxon>Squamata</taxon>
        <taxon>Bifurcata</taxon>
        <taxon>Unidentata</taxon>
        <taxon>Episquamata</taxon>
        <taxon>Toxicofera</taxon>
        <taxon>Anguimorpha</taxon>
        <taxon>Paleoanguimorpha</taxon>
        <taxon>Varanoidea</taxon>
        <taxon>Varanidae</taxon>
        <taxon>Varanus</taxon>
    </lineage>
</organism>
<dbReference type="PROSITE" id="PS51465">
    <property type="entry name" value="KAZAL_2"/>
    <property type="match status" value="2"/>
</dbReference>
<dbReference type="CDD" id="cd00104">
    <property type="entry name" value="KAZAL_FS"/>
    <property type="match status" value="2"/>
</dbReference>
<dbReference type="SUPFAM" id="SSF100895">
    <property type="entry name" value="Kazal-type serine protease inhibitors"/>
    <property type="match status" value="3"/>
</dbReference>
<reference evidence="5" key="1">
    <citation type="submission" date="2025-08" db="UniProtKB">
        <authorList>
            <consortium name="Ensembl"/>
        </authorList>
    </citation>
    <scope>IDENTIFICATION</scope>
</reference>
<evidence type="ECO:0000256" key="2">
    <source>
        <dbReference type="ARBA" id="ARBA00022525"/>
    </source>
</evidence>
<dbReference type="SMART" id="SM00280">
    <property type="entry name" value="KAZAL"/>
    <property type="match status" value="2"/>
</dbReference>
<keyword evidence="6" id="KW-1185">Reference proteome</keyword>
<dbReference type="InterPro" id="IPR036058">
    <property type="entry name" value="Kazal_dom_sf"/>
</dbReference>
<keyword evidence="3" id="KW-1015">Disulfide bond</keyword>
<dbReference type="PROSITE" id="PS00282">
    <property type="entry name" value="KAZAL_1"/>
    <property type="match status" value="1"/>
</dbReference>
<name>A0A8D2LIL8_VARKO</name>
<dbReference type="PANTHER" id="PTHR47499:SF1">
    <property type="entry name" value="SERINE PROTEASE INHIBITOR KAZAL-TYPE 7"/>
    <property type="match status" value="1"/>
</dbReference>
<dbReference type="Proteomes" id="UP000694545">
    <property type="component" value="Unplaced"/>
</dbReference>
<accession>A0A8D2LIL8</accession>
<dbReference type="PANTHER" id="PTHR47499">
    <property type="entry name" value="SERINE PROTEASE INHIBITOR KAZAL-TYPE 7 SPINK7"/>
    <property type="match status" value="1"/>
</dbReference>
<dbReference type="Gene3D" id="3.30.60.30">
    <property type="match status" value="3"/>
</dbReference>
<sequence length="113" mass="12541">GSPPSKLRKFTGIIACPNTIAPICGSDDVTYSNECEIYNDLHCGSDGKTYKNKCEFCTNYSAQTEICPMIYQPHCGSDGETYGSQCNFCISAFNSNGHCKKKTRQMLLIFRDN</sequence>
<protein>
    <recommendedName>
        <fullName evidence="4">Kazal-like domain-containing protein</fullName>
    </recommendedName>
</protein>
<evidence type="ECO:0000259" key="4">
    <source>
        <dbReference type="PROSITE" id="PS51465"/>
    </source>
</evidence>
<dbReference type="InterPro" id="IPR050159">
    <property type="entry name" value="Kazal-type_SerProtInhib"/>
</dbReference>
<dbReference type="GO" id="GO:0005576">
    <property type="term" value="C:extracellular region"/>
    <property type="evidence" value="ECO:0007669"/>
    <property type="project" value="UniProtKB-SubCell"/>
</dbReference>
<reference evidence="5" key="2">
    <citation type="submission" date="2025-09" db="UniProtKB">
        <authorList>
            <consortium name="Ensembl"/>
        </authorList>
    </citation>
    <scope>IDENTIFICATION</scope>
</reference>
<feature type="domain" description="Kazal-like" evidence="4">
    <location>
        <begin position="1"/>
        <end position="54"/>
    </location>
</feature>
<comment type="subcellular location">
    <subcellularLocation>
        <location evidence="1">Secreted</location>
    </subcellularLocation>
</comment>
<evidence type="ECO:0000313" key="6">
    <source>
        <dbReference type="Proteomes" id="UP000694545"/>
    </source>
</evidence>
<evidence type="ECO:0000256" key="1">
    <source>
        <dbReference type="ARBA" id="ARBA00004613"/>
    </source>
</evidence>
<dbReference type="Pfam" id="PF00050">
    <property type="entry name" value="Kazal_1"/>
    <property type="match status" value="2"/>
</dbReference>